<name>A0AAD4PR38_9MUSC</name>
<dbReference type="EMBL" id="JAJJHW010000095">
    <property type="protein sequence ID" value="KAH8386562.1"/>
    <property type="molecule type" value="Genomic_DNA"/>
</dbReference>
<comment type="caution">
    <text evidence="11">The sequence shown here is derived from an EMBL/GenBank/DDBJ whole genome shotgun (WGS) entry which is preliminary data.</text>
</comment>
<dbReference type="GO" id="GO:0005886">
    <property type="term" value="C:plasma membrane"/>
    <property type="evidence" value="ECO:0007669"/>
    <property type="project" value="UniProtKB-SubCell"/>
</dbReference>
<sequence length="415" mass="47149">ASELQLDTHSAVSYHWRVWQLMGLIQPPDMPRCEFLLRSLLINVLVTLLFPLTLLAKLFYTYSLRELCENLTITITDIVANLKFANVFVVRRQLHEIKQLLATLDRRAQAVNDPQELAVLRQAVRTASLSFRTFGGIFVFGTALSCFRVAIAKQRQLLYPAWFGIDWQRSDVAYVLIYVYQLFGLIVQAIQDCANDSYPPAYLCILTGHMRALELRVRRIGYPAPVRHIRCDLDAYQAAAYHELTACIVDYVNILRLHAIIQEILSIACLAQFMCSAAVQCTVAMHFLYVADSQDLSAMVLSLVFFAAVTLEVFIICYFGDRMRSQSEALLNAFYACNWMDQHARFKRNLIITLVRTQRPSYIFAGGYIAVTLETFVQVVASAFSSNCKCNSSLPNPTQVNRLTYSAFTLLLRAK</sequence>
<evidence type="ECO:0000256" key="3">
    <source>
        <dbReference type="ARBA" id="ARBA00022606"/>
    </source>
</evidence>
<keyword evidence="12" id="KW-1185">Reference proteome</keyword>
<keyword evidence="6 10" id="KW-1133">Transmembrane helix</keyword>
<dbReference type="AlphaFoldDB" id="A0AAD4PR38"/>
<feature type="non-terminal residue" evidence="11">
    <location>
        <position position="1"/>
    </location>
</feature>
<dbReference type="Pfam" id="PF02949">
    <property type="entry name" value="7tm_6"/>
    <property type="match status" value="1"/>
</dbReference>
<dbReference type="GO" id="GO:0005549">
    <property type="term" value="F:odorant binding"/>
    <property type="evidence" value="ECO:0007669"/>
    <property type="project" value="InterPro"/>
</dbReference>
<protein>
    <recommendedName>
        <fullName evidence="13">Odorant receptor</fullName>
    </recommendedName>
</protein>
<dbReference type="Proteomes" id="UP001200034">
    <property type="component" value="Unassembled WGS sequence"/>
</dbReference>
<gene>
    <name evidence="11" type="ORF">KR093_001207</name>
</gene>
<reference evidence="11" key="1">
    <citation type="journal article" date="2021" name="Mol. Ecol. Resour.">
        <title>Phylogenomic analyses of the genus Drosophila reveals genomic signals of climate adaptation.</title>
        <authorList>
            <person name="Li F."/>
            <person name="Rane R.V."/>
            <person name="Luria V."/>
            <person name="Xiong Z."/>
            <person name="Chen J."/>
            <person name="Li Z."/>
            <person name="Catullo R.A."/>
            <person name="Griffin P.C."/>
            <person name="Schiffer M."/>
            <person name="Pearce S."/>
            <person name="Lee S.F."/>
            <person name="McElroy K."/>
            <person name="Stocker A."/>
            <person name="Shirriffs J."/>
            <person name="Cockerell F."/>
            <person name="Coppin C."/>
            <person name="Sgro C.M."/>
            <person name="Karger A."/>
            <person name="Cain J.W."/>
            <person name="Weber J.A."/>
            <person name="Santpere G."/>
            <person name="Kirschner M.W."/>
            <person name="Hoffmann A.A."/>
            <person name="Oakeshott J.G."/>
            <person name="Zhang G."/>
        </authorList>
    </citation>
    <scope>NUCLEOTIDE SEQUENCE</scope>
    <source>
        <strain evidence="11">BGI-SZ-2011g</strain>
    </source>
</reference>
<dbReference type="PANTHER" id="PTHR21137:SF35">
    <property type="entry name" value="ODORANT RECEPTOR 19A-RELATED"/>
    <property type="match status" value="1"/>
</dbReference>
<accession>A0AAD4PR38</accession>
<keyword evidence="2" id="KW-1003">Cell membrane</keyword>
<proteinExistence type="predicted"/>
<evidence type="ECO:0008006" key="13">
    <source>
        <dbReference type="Google" id="ProtNLM"/>
    </source>
</evidence>
<feature type="transmembrane region" description="Helical" evidence="10">
    <location>
        <begin position="296"/>
        <end position="319"/>
    </location>
</feature>
<keyword evidence="3" id="KW-0716">Sensory transduction</keyword>
<evidence type="ECO:0000256" key="9">
    <source>
        <dbReference type="ARBA" id="ARBA00023224"/>
    </source>
</evidence>
<evidence type="ECO:0000256" key="5">
    <source>
        <dbReference type="ARBA" id="ARBA00022725"/>
    </source>
</evidence>
<keyword evidence="7 10" id="KW-0472">Membrane</keyword>
<evidence type="ECO:0000256" key="10">
    <source>
        <dbReference type="SAM" id="Phobius"/>
    </source>
</evidence>
<keyword evidence="9" id="KW-0807">Transducer</keyword>
<evidence type="ECO:0000256" key="1">
    <source>
        <dbReference type="ARBA" id="ARBA00004651"/>
    </source>
</evidence>
<evidence type="ECO:0000256" key="2">
    <source>
        <dbReference type="ARBA" id="ARBA00022475"/>
    </source>
</evidence>
<feature type="transmembrane region" description="Helical" evidence="10">
    <location>
        <begin position="40"/>
        <end position="60"/>
    </location>
</feature>
<evidence type="ECO:0000256" key="8">
    <source>
        <dbReference type="ARBA" id="ARBA00023170"/>
    </source>
</evidence>
<evidence type="ECO:0000256" key="6">
    <source>
        <dbReference type="ARBA" id="ARBA00022989"/>
    </source>
</evidence>
<keyword evidence="4 10" id="KW-0812">Transmembrane</keyword>
<organism evidence="11 12">
    <name type="scientific">Drosophila rubida</name>
    <dbReference type="NCBI Taxonomy" id="30044"/>
    <lineage>
        <taxon>Eukaryota</taxon>
        <taxon>Metazoa</taxon>
        <taxon>Ecdysozoa</taxon>
        <taxon>Arthropoda</taxon>
        <taxon>Hexapoda</taxon>
        <taxon>Insecta</taxon>
        <taxon>Pterygota</taxon>
        <taxon>Neoptera</taxon>
        <taxon>Endopterygota</taxon>
        <taxon>Diptera</taxon>
        <taxon>Brachycera</taxon>
        <taxon>Muscomorpha</taxon>
        <taxon>Ephydroidea</taxon>
        <taxon>Drosophilidae</taxon>
        <taxon>Drosophila</taxon>
    </lineage>
</organism>
<feature type="transmembrane region" description="Helical" evidence="10">
    <location>
        <begin position="129"/>
        <end position="151"/>
    </location>
</feature>
<dbReference type="GO" id="GO:0004984">
    <property type="term" value="F:olfactory receptor activity"/>
    <property type="evidence" value="ECO:0007669"/>
    <property type="project" value="InterPro"/>
</dbReference>
<feature type="transmembrane region" description="Helical" evidence="10">
    <location>
        <begin position="172"/>
        <end position="191"/>
    </location>
</feature>
<comment type="subcellular location">
    <subcellularLocation>
        <location evidence="1">Cell membrane</location>
        <topology evidence="1">Multi-pass membrane protein</topology>
    </subcellularLocation>
</comment>
<evidence type="ECO:0000313" key="11">
    <source>
        <dbReference type="EMBL" id="KAH8386562.1"/>
    </source>
</evidence>
<dbReference type="GO" id="GO:0007165">
    <property type="term" value="P:signal transduction"/>
    <property type="evidence" value="ECO:0007669"/>
    <property type="project" value="UniProtKB-KW"/>
</dbReference>
<keyword evidence="5" id="KW-0552">Olfaction</keyword>
<evidence type="ECO:0000256" key="4">
    <source>
        <dbReference type="ARBA" id="ARBA00022692"/>
    </source>
</evidence>
<evidence type="ECO:0000256" key="7">
    <source>
        <dbReference type="ARBA" id="ARBA00023136"/>
    </source>
</evidence>
<evidence type="ECO:0000313" key="12">
    <source>
        <dbReference type="Proteomes" id="UP001200034"/>
    </source>
</evidence>
<dbReference type="PANTHER" id="PTHR21137">
    <property type="entry name" value="ODORANT RECEPTOR"/>
    <property type="match status" value="1"/>
</dbReference>
<dbReference type="InterPro" id="IPR004117">
    <property type="entry name" value="7tm6_olfct_rcpt"/>
</dbReference>
<keyword evidence="8" id="KW-0675">Receptor</keyword>